<feature type="transmembrane region" description="Helical" evidence="6">
    <location>
        <begin position="296"/>
        <end position="321"/>
    </location>
</feature>
<evidence type="ECO:0000313" key="10">
    <source>
        <dbReference type="Proteomes" id="UP001595953"/>
    </source>
</evidence>
<feature type="transmembrane region" description="Helical" evidence="6">
    <location>
        <begin position="688"/>
        <end position="712"/>
    </location>
</feature>
<dbReference type="PANTHER" id="PTHR30572:SF18">
    <property type="entry name" value="ABC-TYPE MACROLIDE FAMILY EXPORT SYSTEM PERMEASE COMPONENT 2"/>
    <property type="match status" value="1"/>
</dbReference>
<evidence type="ECO:0000256" key="6">
    <source>
        <dbReference type="SAM" id="Phobius"/>
    </source>
</evidence>
<evidence type="ECO:0000256" key="3">
    <source>
        <dbReference type="ARBA" id="ARBA00022692"/>
    </source>
</evidence>
<feature type="transmembrane region" description="Helical" evidence="6">
    <location>
        <begin position="740"/>
        <end position="759"/>
    </location>
</feature>
<dbReference type="Proteomes" id="UP001595953">
    <property type="component" value="Unassembled WGS sequence"/>
</dbReference>
<evidence type="ECO:0000256" key="5">
    <source>
        <dbReference type="ARBA" id="ARBA00023136"/>
    </source>
</evidence>
<comment type="subcellular location">
    <subcellularLocation>
        <location evidence="1">Cell membrane</location>
        <topology evidence="1">Multi-pass membrane protein</topology>
    </subcellularLocation>
</comment>
<keyword evidence="10" id="KW-1185">Reference proteome</keyword>
<sequence length="811" mass="90811">MIKNYFKIALRNLFKNKGFTAINIIGLALGLGCFIVIAMYVADELSYDRYHDKADRIYRIHSDIRFGGTDLIMAVSSDPIGATLKQDYPEVEESTRLYSSSGSKLIKKGDEYINELRVTHADSTLFNVFTLPSIVGNTKDALKEPNSVVITESAARRYFGSPDNAIGKTLETDDNRSTLYNVTAVIQDMPKNSHFNYEFFFSMANISYDMGNYLSHNFHTYIVLQPGVDYKEFNKNFPKVIAKYVLPQASHFMKVESMEAFEKSGNKLEYALFPLTDIHLKSSRGVELGANGNIQYVYIFSAAALFILLIACINFMNLTTARSSGRAKEVGIRKVLGSEKKALIWQFLTESTLIAFIALICAIGFAWMSLDWFNSISNKEMLISSLFKPEYLVVLLALPFVVGIMAGVYPAFFLSSFQPVKVLKGKISSGASKNNLRSFLVVFQFSTSIILIIGTIVIYQQLNHIQNTQIGFDKEQVLVVENSGLPRQARESLKSEIAQLTDVKSASFGGYLPVGDSSRSDNTFSTETVMTESNGFNMQFWNIDYDYIPTMGMEIIEGRNFSRAFGSDSLGIILNESAVKSAGFKNPIGKKLYTSFTTNEPLIPYTVIGVVKNFNYESLRENVGPLSFILGNNSWVSVFRFQTADISGLVDVIENKYKAMAPGMPFNYRFMDESFDNMYRQEQRVGRVALTFSILAIIIACLGLFGLATYIAEQRTKEIGIRKVLGASVSGIVTMLSKDFIKLVLISFVIATPIAYWFMNKWLQDFAFKIDINLWVFILTGLIALLIALITLSFQAIRAAISNPVKSLRTE</sequence>
<dbReference type="Pfam" id="PF02687">
    <property type="entry name" value="FtsX"/>
    <property type="match status" value="2"/>
</dbReference>
<feature type="transmembrane region" description="Helical" evidence="6">
    <location>
        <begin position="438"/>
        <end position="459"/>
    </location>
</feature>
<feature type="transmembrane region" description="Helical" evidence="6">
    <location>
        <begin position="21"/>
        <end position="42"/>
    </location>
</feature>
<reference evidence="10" key="1">
    <citation type="journal article" date="2019" name="Int. J. Syst. Evol. Microbiol.">
        <title>The Global Catalogue of Microorganisms (GCM) 10K type strain sequencing project: providing services to taxonomists for standard genome sequencing and annotation.</title>
        <authorList>
            <consortium name="The Broad Institute Genomics Platform"/>
            <consortium name="The Broad Institute Genome Sequencing Center for Infectious Disease"/>
            <person name="Wu L."/>
            <person name="Ma J."/>
        </authorList>
    </citation>
    <scope>NUCLEOTIDE SEQUENCE [LARGE SCALE GENOMIC DNA]</scope>
    <source>
        <strain evidence="10">CCUG 63682</strain>
    </source>
</reference>
<feature type="transmembrane region" description="Helical" evidence="6">
    <location>
        <begin position="774"/>
        <end position="797"/>
    </location>
</feature>
<feature type="domain" description="ABC3 transporter permease C-terminal" evidence="7">
    <location>
        <begin position="691"/>
        <end position="804"/>
    </location>
</feature>
<dbReference type="Pfam" id="PF12704">
    <property type="entry name" value="MacB_PCD"/>
    <property type="match status" value="2"/>
</dbReference>
<feature type="transmembrane region" description="Helical" evidence="6">
    <location>
        <begin position="391"/>
        <end position="417"/>
    </location>
</feature>
<evidence type="ECO:0000313" key="9">
    <source>
        <dbReference type="EMBL" id="MFC4722790.1"/>
    </source>
</evidence>
<comment type="caution">
    <text evidence="9">The sequence shown here is derived from an EMBL/GenBank/DDBJ whole genome shotgun (WGS) entry which is preliminary data.</text>
</comment>
<accession>A0ABV9N5D4</accession>
<keyword evidence="4 6" id="KW-1133">Transmembrane helix</keyword>
<proteinExistence type="predicted"/>
<dbReference type="RefSeq" id="WP_387963599.1">
    <property type="nucleotide sequence ID" value="NZ_JBHSGP010000014.1"/>
</dbReference>
<dbReference type="InterPro" id="IPR050250">
    <property type="entry name" value="Macrolide_Exporter_MacB"/>
</dbReference>
<organism evidence="9 10">
    <name type="scientific">Geojedonia litorea</name>
    <dbReference type="NCBI Taxonomy" id="1268269"/>
    <lineage>
        <taxon>Bacteria</taxon>
        <taxon>Pseudomonadati</taxon>
        <taxon>Bacteroidota</taxon>
        <taxon>Flavobacteriia</taxon>
        <taxon>Flavobacteriales</taxon>
        <taxon>Flavobacteriaceae</taxon>
        <taxon>Geojedonia</taxon>
    </lineage>
</organism>
<evidence type="ECO:0000259" key="8">
    <source>
        <dbReference type="Pfam" id="PF12704"/>
    </source>
</evidence>
<keyword evidence="3 6" id="KW-0812">Transmembrane</keyword>
<feature type="domain" description="MacB-like periplasmic core" evidence="8">
    <location>
        <begin position="449"/>
        <end position="615"/>
    </location>
</feature>
<protein>
    <submittedName>
        <fullName evidence="9">ABC transporter permease</fullName>
    </submittedName>
</protein>
<dbReference type="InterPro" id="IPR025857">
    <property type="entry name" value="MacB_PCD"/>
</dbReference>
<dbReference type="InterPro" id="IPR003838">
    <property type="entry name" value="ABC3_permease_C"/>
</dbReference>
<evidence type="ECO:0000259" key="7">
    <source>
        <dbReference type="Pfam" id="PF02687"/>
    </source>
</evidence>
<dbReference type="PROSITE" id="PS51257">
    <property type="entry name" value="PROKAR_LIPOPROTEIN"/>
    <property type="match status" value="1"/>
</dbReference>
<dbReference type="EMBL" id="JBHSGP010000014">
    <property type="protein sequence ID" value="MFC4722790.1"/>
    <property type="molecule type" value="Genomic_DNA"/>
</dbReference>
<feature type="domain" description="MacB-like periplasmic core" evidence="8">
    <location>
        <begin position="20"/>
        <end position="235"/>
    </location>
</feature>
<evidence type="ECO:0000256" key="2">
    <source>
        <dbReference type="ARBA" id="ARBA00022475"/>
    </source>
</evidence>
<dbReference type="PANTHER" id="PTHR30572">
    <property type="entry name" value="MEMBRANE COMPONENT OF TRANSPORTER-RELATED"/>
    <property type="match status" value="1"/>
</dbReference>
<evidence type="ECO:0000256" key="1">
    <source>
        <dbReference type="ARBA" id="ARBA00004651"/>
    </source>
</evidence>
<evidence type="ECO:0000256" key="4">
    <source>
        <dbReference type="ARBA" id="ARBA00022989"/>
    </source>
</evidence>
<keyword evidence="2" id="KW-1003">Cell membrane</keyword>
<feature type="transmembrane region" description="Helical" evidence="6">
    <location>
        <begin position="342"/>
        <end position="368"/>
    </location>
</feature>
<name>A0ABV9N5D4_9FLAO</name>
<gene>
    <name evidence="9" type="ORF">ACFO5O_10685</name>
</gene>
<keyword evidence="5 6" id="KW-0472">Membrane</keyword>
<feature type="domain" description="ABC3 transporter permease C-terminal" evidence="7">
    <location>
        <begin position="302"/>
        <end position="419"/>
    </location>
</feature>